<sequence length="179" mass="20404">MSKLLLCFAFISSTLFATNVRAENFYDFKYVDTNKKEVKFSEFKGKTVMIVNIATRCGFTGQLDDIEKLYQKYKGKNFVVVGFPSNDFLGQSPESNEEIAKFCRLKYGATFPIVEKQVVKGDGITPLYKWLTTQKGYEGDIGWNFVKFIINKEGHVVGRFSSKIDPLDESVTKNIEKVL</sequence>
<dbReference type="OrthoDB" id="9785502at2"/>
<evidence type="ECO:0000256" key="3">
    <source>
        <dbReference type="ARBA" id="ARBA00023002"/>
    </source>
</evidence>
<dbReference type="EMBL" id="CP025704">
    <property type="protein sequence ID" value="AUN99380.1"/>
    <property type="molecule type" value="Genomic_DNA"/>
</dbReference>
<evidence type="ECO:0000256" key="1">
    <source>
        <dbReference type="ARBA" id="ARBA00006926"/>
    </source>
</evidence>
<evidence type="ECO:0000256" key="2">
    <source>
        <dbReference type="ARBA" id="ARBA00022559"/>
    </source>
</evidence>
<dbReference type="Gene3D" id="3.40.30.10">
    <property type="entry name" value="Glutaredoxin"/>
    <property type="match status" value="1"/>
</dbReference>
<dbReference type="KEGG" id="bsto:C0V70_14955"/>
<comment type="similarity">
    <text evidence="1 4">Belongs to the glutathione peroxidase family.</text>
</comment>
<name>A0A2K9NV54_BACTC</name>
<dbReference type="Pfam" id="PF00255">
    <property type="entry name" value="GSHPx"/>
    <property type="match status" value="1"/>
</dbReference>
<keyword evidence="3 4" id="KW-0560">Oxidoreductase</keyword>
<dbReference type="GO" id="GO:0004601">
    <property type="term" value="F:peroxidase activity"/>
    <property type="evidence" value="ECO:0007669"/>
    <property type="project" value="UniProtKB-KW"/>
</dbReference>
<proteinExistence type="inferred from homology"/>
<dbReference type="InterPro" id="IPR036249">
    <property type="entry name" value="Thioredoxin-like_sf"/>
</dbReference>
<evidence type="ECO:0000256" key="4">
    <source>
        <dbReference type="RuleBase" id="RU000499"/>
    </source>
</evidence>
<dbReference type="GO" id="GO:0034599">
    <property type="term" value="P:cellular response to oxidative stress"/>
    <property type="evidence" value="ECO:0007669"/>
    <property type="project" value="TreeGrafter"/>
</dbReference>
<dbReference type="SUPFAM" id="SSF52833">
    <property type="entry name" value="Thioredoxin-like"/>
    <property type="match status" value="1"/>
</dbReference>
<dbReference type="PANTHER" id="PTHR11592">
    <property type="entry name" value="GLUTATHIONE PEROXIDASE"/>
    <property type="match status" value="1"/>
</dbReference>
<protein>
    <recommendedName>
        <fullName evidence="4">Glutathione peroxidase</fullName>
    </recommendedName>
</protein>
<dbReference type="PIRSF" id="PIRSF000303">
    <property type="entry name" value="Glutathion_perox"/>
    <property type="match status" value="1"/>
</dbReference>
<dbReference type="PROSITE" id="PS51355">
    <property type="entry name" value="GLUTATHIONE_PEROXID_3"/>
    <property type="match status" value="1"/>
</dbReference>
<organism evidence="5 6">
    <name type="scientific">Bacteriovorax stolpii</name>
    <name type="common">Bdellovibrio stolpii</name>
    <dbReference type="NCBI Taxonomy" id="960"/>
    <lineage>
        <taxon>Bacteria</taxon>
        <taxon>Pseudomonadati</taxon>
        <taxon>Bdellovibrionota</taxon>
        <taxon>Bacteriovoracia</taxon>
        <taxon>Bacteriovoracales</taxon>
        <taxon>Bacteriovoracaceae</taxon>
        <taxon>Bacteriovorax</taxon>
    </lineage>
</organism>
<dbReference type="RefSeq" id="WP_102244671.1">
    <property type="nucleotide sequence ID" value="NZ_CP025704.1"/>
</dbReference>
<keyword evidence="6" id="KW-1185">Reference proteome</keyword>
<evidence type="ECO:0000313" key="6">
    <source>
        <dbReference type="Proteomes" id="UP000235584"/>
    </source>
</evidence>
<dbReference type="PANTHER" id="PTHR11592:SF78">
    <property type="entry name" value="GLUTATHIONE PEROXIDASE"/>
    <property type="match status" value="1"/>
</dbReference>
<reference evidence="5 6" key="1">
    <citation type="submission" date="2018-01" db="EMBL/GenBank/DDBJ databases">
        <title>Complete genome sequence of Bacteriovorax stolpii DSM12778.</title>
        <authorList>
            <person name="Tang B."/>
            <person name="Chang J."/>
        </authorList>
    </citation>
    <scope>NUCLEOTIDE SEQUENCE [LARGE SCALE GENOMIC DNA]</scope>
    <source>
        <strain evidence="5 6">DSM 12778</strain>
    </source>
</reference>
<dbReference type="PRINTS" id="PR01011">
    <property type="entry name" value="GLUTPROXDASE"/>
</dbReference>
<dbReference type="CDD" id="cd00340">
    <property type="entry name" value="GSH_Peroxidase"/>
    <property type="match status" value="1"/>
</dbReference>
<dbReference type="InterPro" id="IPR000889">
    <property type="entry name" value="Glutathione_peroxidase"/>
</dbReference>
<dbReference type="AlphaFoldDB" id="A0A2K9NV54"/>
<keyword evidence="2 4" id="KW-0575">Peroxidase</keyword>
<accession>A0A2K9NV54</accession>
<dbReference type="Proteomes" id="UP000235584">
    <property type="component" value="Chromosome"/>
</dbReference>
<evidence type="ECO:0000313" key="5">
    <source>
        <dbReference type="EMBL" id="AUN99380.1"/>
    </source>
</evidence>
<gene>
    <name evidence="5" type="ORF">C0V70_14955</name>
</gene>